<reference evidence="2 3" key="1">
    <citation type="submission" date="2019-01" db="EMBL/GenBank/DDBJ databases">
        <authorList>
            <person name="Ferrante I. M."/>
        </authorList>
    </citation>
    <scope>NUCLEOTIDE SEQUENCE [LARGE SCALE GENOMIC DNA]</scope>
    <source>
        <strain evidence="2 3">B856</strain>
    </source>
</reference>
<accession>A0A448ZEG6</accession>
<name>A0A448ZEG6_9STRA</name>
<evidence type="ECO:0000256" key="1">
    <source>
        <dbReference type="SAM" id="MobiDB-lite"/>
    </source>
</evidence>
<evidence type="ECO:0000313" key="2">
    <source>
        <dbReference type="EMBL" id="VEU40415.1"/>
    </source>
</evidence>
<dbReference type="Proteomes" id="UP000291116">
    <property type="component" value="Unassembled WGS sequence"/>
</dbReference>
<keyword evidence="3" id="KW-1185">Reference proteome</keyword>
<proteinExistence type="predicted"/>
<evidence type="ECO:0000313" key="3">
    <source>
        <dbReference type="Proteomes" id="UP000291116"/>
    </source>
</evidence>
<dbReference type="EMBL" id="CAACVS010000280">
    <property type="protein sequence ID" value="VEU40415.1"/>
    <property type="molecule type" value="Genomic_DNA"/>
</dbReference>
<dbReference type="AlphaFoldDB" id="A0A448ZEG6"/>
<feature type="region of interest" description="Disordered" evidence="1">
    <location>
        <begin position="116"/>
        <end position="135"/>
    </location>
</feature>
<gene>
    <name evidence="2" type="ORF">PSNMU_V1.4_AUG-EV-PASAV3_0073130</name>
</gene>
<protein>
    <submittedName>
        <fullName evidence="2">Uncharacterized protein</fullName>
    </submittedName>
</protein>
<sequence>MGFGGRLGPWRERKRYGRVTNCPSPFCSALRCNTVLIAPFTCLEESISGDPVVVDHATDRKHSQASVLQFLQLHVVHLVLGLSDSQSHRVESQVARFAVGVRKHGLHGYVSLVGPEFEDSHPEDNLEHGRGSDNGGSHVGIIDVFVAGDGHELLHGESNGGKHRGTSVLDLGFPEPLHVKGIGKSEGVESDVTDPSLQLLGSCQVGKGFRHLRVEGGGFRCGILGIGFWLEWVALRCMSAVHSEKHEQKCGTSRRRRRTREHNR</sequence>
<organism evidence="2 3">
    <name type="scientific">Pseudo-nitzschia multistriata</name>
    <dbReference type="NCBI Taxonomy" id="183589"/>
    <lineage>
        <taxon>Eukaryota</taxon>
        <taxon>Sar</taxon>
        <taxon>Stramenopiles</taxon>
        <taxon>Ochrophyta</taxon>
        <taxon>Bacillariophyta</taxon>
        <taxon>Bacillariophyceae</taxon>
        <taxon>Bacillariophycidae</taxon>
        <taxon>Bacillariales</taxon>
        <taxon>Bacillariaceae</taxon>
        <taxon>Pseudo-nitzschia</taxon>
    </lineage>
</organism>
<feature type="compositionally biased region" description="Basic and acidic residues" evidence="1">
    <location>
        <begin position="118"/>
        <end position="131"/>
    </location>
</feature>